<dbReference type="EMBL" id="CM039428">
    <property type="protein sequence ID" value="KAI4353005.1"/>
    <property type="molecule type" value="Genomic_DNA"/>
</dbReference>
<keyword evidence="2" id="KW-1185">Reference proteome</keyword>
<sequence length="102" mass="11749">MNGDLYMVTSFLFIMCIDYSFNFLKESCSPRESLILRQNCLHLLQHRDGESVFSSGSVMVTIFRFSGVVCQFVVVLPVLLIDRVEIDCLFLNLLLMTIQNFI</sequence>
<evidence type="ECO:0000313" key="2">
    <source>
        <dbReference type="Proteomes" id="UP000828941"/>
    </source>
</evidence>
<proteinExistence type="predicted"/>
<accession>A0ACB9PWA0</accession>
<evidence type="ECO:0000313" key="1">
    <source>
        <dbReference type="EMBL" id="KAI4353005.1"/>
    </source>
</evidence>
<dbReference type="Proteomes" id="UP000828941">
    <property type="component" value="Chromosome 3"/>
</dbReference>
<protein>
    <submittedName>
        <fullName evidence="1">Uncharacterized protein</fullName>
    </submittedName>
</protein>
<organism evidence="1 2">
    <name type="scientific">Bauhinia variegata</name>
    <name type="common">Purple orchid tree</name>
    <name type="synonym">Phanera variegata</name>
    <dbReference type="NCBI Taxonomy" id="167791"/>
    <lineage>
        <taxon>Eukaryota</taxon>
        <taxon>Viridiplantae</taxon>
        <taxon>Streptophyta</taxon>
        <taxon>Embryophyta</taxon>
        <taxon>Tracheophyta</taxon>
        <taxon>Spermatophyta</taxon>
        <taxon>Magnoliopsida</taxon>
        <taxon>eudicotyledons</taxon>
        <taxon>Gunneridae</taxon>
        <taxon>Pentapetalae</taxon>
        <taxon>rosids</taxon>
        <taxon>fabids</taxon>
        <taxon>Fabales</taxon>
        <taxon>Fabaceae</taxon>
        <taxon>Cercidoideae</taxon>
        <taxon>Cercideae</taxon>
        <taxon>Bauhiniinae</taxon>
        <taxon>Bauhinia</taxon>
    </lineage>
</organism>
<reference evidence="1 2" key="1">
    <citation type="journal article" date="2022" name="DNA Res.">
        <title>Chromosomal-level genome assembly of the orchid tree Bauhinia variegata (Leguminosae; Cercidoideae) supports the allotetraploid origin hypothesis of Bauhinia.</title>
        <authorList>
            <person name="Zhong Y."/>
            <person name="Chen Y."/>
            <person name="Zheng D."/>
            <person name="Pang J."/>
            <person name="Liu Y."/>
            <person name="Luo S."/>
            <person name="Meng S."/>
            <person name="Qian L."/>
            <person name="Wei D."/>
            <person name="Dai S."/>
            <person name="Zhou R."/>
        </authorList>
    </citation>
    <scope>NUCLEOTIDE SEQUENCE [LARGE SCALE GENOMIC DNA]</scope>
    <source>
        <strain evidence="1">BV-YZ2020</strain>
    </source>
</reference>
<comment type="caution">
    <text evidence="1">The sequence shown here is derived from an EMBL/GenBank/DDBJ whole genome shotgun (WGS) entry which is preliminary data.</text>
</comment>
<name>A0ACB9PWA0_BAUVA</name>
<gene>
    <name evidence="1" type="ORF">L6164_007204</name>
</gene>